<reference evidence="3 4" key="1">
    <citation type="journal article" date="2019" name="Appl. Microbiol. Biotechnol.">
        <title>Genome sequence of Isaria javanica and comparative genome analysis insights into family S53 peptidase evolution in fungal entomopathogens.</title>
        <authorList>
            <person name="Lin R."/>
            <person name="Zhang X."/>
            <person name="Xin B."/>
            <person name="Zou M."/>
            <person name="Gao Y."/>
            <person name="Qin F."/>
            <person name="Hu Q."/>
            <person name="Xie B."/>
            <person name="Cheng X."/>
        </authorList>
    </citation>
    <scope>NUCLEOTIDE SEQUENCE [LARGE SCALE GENOMIC DNA]</scope>
    <source>
        <strain evidence="3 4">IJ1G</strain>
    </source>
</reference>
<evidence type="ECO:0000256" key="2">
    <source>
        <dbReference type="SAM" id="Phobius"/>
    </source>
</evidence>
<keyword evidence="2" id="KW-1133">Transmembrane helix</keyword>
<dbReference type="OrthoDB" id="71600at2759"/>
<dbReference type="STRING" id="43265.A0A545V8F9"/>
<evidence type="ECO:0000313" key="3">
    <source>
        <dbReference type="EMBL" id="TQV98017.1"/>
    </source>
</evidence>
<feature type="transmembrane region" description="Helical" evidence="2">
    <location>
        <begin position="40"/>
        <end position="59"/>
    </location>
</feature>
<accession>A0A545V8F9</accession>
<feature type="transmembrane region" description="Helical" evidence="2">
    <location>
        <begin position="6"/>
        <end position="28"/>
    </location>
</feature>
<evidence type="ECO:0000256" key="1">
    <source>
        <dbReference type="SAM" id="MobiDB-lite"/>
    </source>
</evidence>
<feature type="transmembrane region" description="Helical" evidence="2">
    <location>
        <begin position="189"/>
        <end position="210"/>
    </location>
</feature>
<proteinExistence type="predicted"/>
<keyword evidence="2" id="KW-0812">Transmembrane</keyword>
<dbReference type="AlphaFoldDB" id="A0A545V8F9"/>
<keyword evidence="2" id="KW-0472">Membrane</keyword>
<organism evidence="3 4">
    <name type="scientific">Cordyceps javanica</name>
    <dbReference type="NCBI Taxonomy" id="43265"/>
    <lineage>
        <taxon>Eukaryota</taxon>
        <taxon>Fungi</taxon>
        <taxon>Dikarya</taxon>
        <taxon>Ascomycota</taxon>
        <taxon>Pezizomycotina</taxon>
        <taxon>Sordariomycetes</taxon>
        <taxon>Hypocreomycetidae</taxon>
        <taxon>Hypocreales</taxon>
        <taxon>Cordycipitaceae</taxon>
        <taxon>Cordyceps</taxon>
    </lineage>
</organism>
<name>A0A545V8F9_9HYPO</name>
<evidence type="ECO:0000313" key="4">
    <source>
        <dbReference type="Proteomes" id="UP000315783"/>
    </source>
</evidence>
<feature type="region of interest" description="Disordered" evidence="1">
    <location>
        <begin position="223"/>
        <end position="269"/>
    </location>
</feature>
<dbReference type="EMBL" id="SPUK01000004">
    <property type="protein sequence ID" value="TQV98017.1"/>
    <property type="molecule type" value="Genomic_DNA"/>
</dbReference>
<dbReference type="Proteomes" id="UP000315783">
    <property type="component" value="Unassembled WGS sequence"/>
</dbReference>
<sequence length="269" mass="28954">MATSRFNPGIVYMTVSLILFAIAVVLHFHSLHLSLPIPRTVTVLTIILPVAAFLNAFVYPNLLRNSFSSPSDDDGDDDDGGQFRRVLPAALQGLQAVVTAVLATVLAQGFAPSGGARGCALDAAWEALYEARDADAVRLVQDTLGCCGYATVDDRAFPFASLIQQTCAEIYGRDRACAGPWRAAMRTHAGVAFAIVMTVALMQIFGLVLMRPGTRWWTALRTPEDEEEEEGEEGYHGEQTRLLGGQHESQRTAPSAPLAGPSTYAEAAR</sequence>
<gene>
    <name evidence="3" type="ORF">IF1G_03760</name>
</gene>
<keyword evidence="4" id="KW-1185">Reference proteome</keyword>
<protein>
    <submittedName>
        <fullName evidence="3">Tetraspanin-like protein</fullName>
    </submittedName>
</protein>
<comment type="caution">
    <text evidence="3">The sequence shown here is derived from an EMBL/GenBank/DDBJ whole genome shotgun (WGS) entry which is preliminary data.</text>
</comment>